<comment type="caution">
    <text evidence="2">The sequence shown here is derived from an EMBL/GenBank/DDBJ whole genome shotgun (WGS) entry which is preliminary data.</text>
</comment>
<dbReference type="Proteomes" id="UP000029833">
    <property type="component" value="Unassembled WGS sequence"/>
</dbReference>
<dbReference type="OrthoDB" id="4554488at2"/>
<dbReference type="AlphaFoldDB" id="A0A0A0B7I7"/>
<accession>A0A0A0B7I7</accession>
<reference evidence="2 3" key="1">
    <citation type="submission" date="2013-10" db="EMBL/GenBank/DDBJ databases">
        <authorList>
            <person name="Wang G."/>
            <person name="Zhuang W."/>
        </authorList>
    </citation>
    <scope>NUCLEOTIDE SEQUENCE [LARGE SCALE GENOMIC DNA]</scope>
    <source>
        <strain evidence="2 3">DSM 20118</strain>
    </source>
</reference>
<proteinExistence type="predicted"/>
<sequence length="121" mass="13117">MKLTHVLTSIVTTAALVVLTAPTASAATGYARCPDGRMCVFSDRDGTGVMATFVVGDWDLRDGVGPQGMNNNIESIWNRTSYSWDFWDYANGGGDWTVMGPNAKGNFINGWANTVTSLHMY</sequence>
<dbReference type="RefSeq" id="WP_052104148.1">
    <property type="nucleotide sequence ID" value="NZ_AXNT01000065.1"/>
</dbReference>
<evidence type="ECO:0000313" key="3">
    <source>
        <dbReference type="Proteomes" id="UP000029833"/>
    </source>
</evidence>
<keyword evidence="1" id="KW-0732">Signal</keyword>
<feature type="chain" id="PRO_5001959337" description="Peptidase inhibitor family I36" evidence="1">
    <location>
        <begin position="27"/>
        <end position="121"/>
    </location>
</feature>
<dbReference type="EMBL" id="AXNT01000065">
    <property type="protein sequence ID" value="KGM02127.1"/>
    <property type="molecule type" value="Genomic_DNA"/>
</dbReference>
<evidence type="ECO:0000256" key="1">
    <source>
        <dbReference type="SAM" id="SignalP"/>
    </source>
</evidence>
<feature type="signal peptide" evidence="1">
    <location>
        <begin position="1"/>
        <end position="26"/>
    </location>
</feature>
<keyword evidence="3" id="KW-1185">Reference proteome</keyword>
<gene>
    <name evidence="2" type="ORF">Q760_15430</name>
</gene>
<evidence type="ECO:0008006" key="4">
    <source>
        <dbReference type="Google" id="ProtNLM"/>
    </source>
</evidence>
<evidence type="ECO:0000313" key="2">
    <source>
        <dbReference type="EMBL" id="KGM02127.1"/>
    </source>
</evidence>
<protein>
    <recommendedName>
        <fullName evidence="4">Peptidase inhibitor family I36</fullName>
    </recommendedName>
</protein>
<dbReference type="Gene3D" id="2.60.20.10">
    <property type="entry name" value="Crystallins"/>
    <property type="match status" value="1"/>
</dbReference>
<name>A0A0A0B7I7_9CELL</name>
<organism evidence="2 3">
    <name type="scientific">Cellulomonas cellasea DSM 20118</name>
    <dbReference type="NCBI Taxonomy" id="1408250"/>
    <lineage>
        <taxon>Bacteria</taxon>
        <taxon>Bacillati</taxon>
        <taxon>Actinomycetota</taxon>
        <taxon>Actinomycetes</taxon>
        <taxon>Micrococcales</taxon>
        <taxon>Cellulomonadaceae</taxon>
        <taxon>Cellulomonas</taxon>
    </lineage>
</organism>
<dbReference type="Pfam" id="PF03995">
    <property type="entry name" value="Inhibitor_I36"/>
    <property type="match status" value="1"/>
</dbReference>